<comment type="caution">
    <text evidence="1">The sequence shown here is derived from an EMBL/GenBank/DDBJ whole genome shotgun (WGS) entry which is preliminary data.</text>
</comment>
<accession>X0YZ88</accession>
<reference evidence="1" key="1">
    <citation type="journal article" date="2014" name="Front. Microbiol.">
        <title>High frequency of phylogenetically diverse reductive dehalogenase-homologous genes in deep subseafloor sedimentary metagenomes.</title>
        <authorList>
            <person name="Kawai M."/>
            <person name="Futagami T."/>
            <person name="Toyoda A."/>
            <person name="Takaki Y."/>
            <person name="Nishi S."/>
            <person name="Hori S."/>
            <person name="Arai W."/>
            <person name="Tsubouchi T."/>
            <person name="Morono Y."/>
            <person name="Uchiyama I."/>
            <person name="Ito T."/>
            <person name="Fujiyama A."/>
            <person name="Inagaki F."/>
            <person name="Takami H."/>
        </authorList>
    </citation>
    <scope>NUCLEOTIDE SEQUENCE</scope>
    <source>
        <strain evidence="1">Expedition CK06-06</strain>
    </source>
</reference>
<dbReference type="AlphaFoldDB" id="X0YZ88"/>
<dbReference type="Pfam" id="PF13148">
    <property type="entry name" value="DUF3987"/>
    <property type="match status" value="1"/>
</dbReference>
<sequence>VIASCLKQNVYLDMRESFRIYPNMFIVIVDVAGSGKSHAIENCGLDLLKHSDALEPDTDNRIYIYDQRISAAAMIKSMAKLYKDTGEHCIAVFAEELGFFTNLSGENSNISHVLQKTYDNHKLANETIARSFEGTPNAQFNIIGATTPKALKKSIAKEFIDDGVVSRLTFIHSEDIGEAKPFPTPPLENKTRKTYLAMDLNEFKNLSGKFKWTQEANDYYEEWYVKTRGNYSERDD</sequence>
<feature type="non-terminal residue" evidence="1">
    <location>
        <position position="1"/>
    </location>
</feature>
<proteinExistence type="predicted"/>
<name>X0YZ88_9ZZZZ</name>
<organism evidence="1">
    <name type="scientific">marine sediment metagenome</name>
    <dbReference type="NCBI Taxonomy" id="412755"/>
    <lineage>
        <taxon>unclassified sequences</taxon>
        <taxon>metagenomes</taxon>
        <taxon>ecological metagenomes</taxon>
    </lineage>
</organism>
<gene>
    <name evidence="1" type="ORF">S01H1_76361</name>
</gene>
<dbReference type="InterPro" id="IPR025048">
    <property type="entry name" value="DUF3987"/>
</dbReference>
<feature type="non-terminal residue" evidence="1">
    <location>
        <position position="236"/>
    </location>
</feature>
<evidence type="ECO:0000313" key="1">
    <source>
        <dbReference type="EMBL" id="GAG53543.1"/>
    </source>
</evidence>
<protein>
    <submittedName>
        <fullName evidence="1">Uncharacterized protein</fullName>
    </submittedName>
</protein>
<dbReference type="EMBL" id="BARS01051240">
    <property type="protein sequence ID" value="GAG53543.1"/>
    <property type="molecule type" value="Genomic_DNA"/>
</dbReference>